<dbReference type="Proteomes" id="UP000292958">
    <property type="component" value="Unassembled WGS sequence"/>
</dbReference>
<protein>
    <submittedName>
        <fullName evidence="1">Uncharacterized protein DUF1203</fullName>
    </submittedName>
</protein>
<dbReference type="AlphaFoldDB" id="A0A4Q7YRX5"/>
<dbReference type="EMBL" id="SHKW01000001">
    <property type="protein sequence ID" value="RZU40268.1"/>
    <property type="molecule type" value="Genomic_DNA"/>
</dbReference>
<proteinExistence type="predicted"/>
<reference evidence="1 2" key="1">
    <citation type="submission" date="2019-02" db="EMBL/GenBank/DDBJ databases">
        <title>Genomic Encyclopedia of Archaeal and Bacterial Type Strains, Phase II (KMG-II): from individual species to whole genera.</title>
        <authorList>
            <person name="Goeker M."/>
        </authorList>
    </citation>
    <scope>NUCLEOTIDE SEQUENCE [LARGE SCALE GENOMIC DNA]</scope>
    <source>
        <strain evidence="1 2">DSM 18101</strain>
    </source>
</reference>
<gene>
    <name evidence="1" type="ORF">BDD14_1714</name>
</gene>
<dbReference type="Pfam" id="PF06718">
    <property type="entry name" value="DUF1203"/>
    <property type="match status" value="1"/>
</dbReference>
<dbReference type="RefSeq" id="WP_165419979.1">
    <property type="nucleotide sequence ID" value="NZ_SHKW01000001.1"/>
</dbReference>
<comment type="caution">
    <text evidence="1">The sequence shown here is derived from an EMBL/GenBank/DDBJ whole genome shotgun (WGS) entry which is preliminary data.</text>
</comment>
<evidence type="ECO:0000313" key="1">
    <source>
        <dbReference type="EMBL" id="RZU40268.1"/>
    </source>
</evidence>
<keyword evidence="2" id="KW-1185">Reference proteome</keyword>
<sequence length="158" mass="17674">MAEIRVIALPTETAKKVLETKSSPGYGHPAHTEIARGHGPCRHCLRPFRVGEEKRTLFTCNPFYRLAPVPAPGPVFIHAELCQRFDEESGYPAELVPYPVVLDGYDGEQRLVTERRAAAGDQEGVIARIFEDASIRYVLVRDGEAGCFDFRVERMEVS</sequence>
<name>A0A4Q7YRX5_9BACT</name>
<dbReference type="PIRSF" id="PIRSF034110">
    <property type="entry name" value="DUF1203"/>
    <property type="match status" value="1"/>
</dbReference>
<organism evidence="1 2">
    <name type="scientific">Edaphobacter modestus</name>
    <dbReference type="NCBI Taxonomy" id="388466"/>
    <lineage>
        <taxon>Bacteria</taxon>
        <taxon>Pseudomonadati</taxon>
        <taxon>Acidobacteriota</taxon>
        <taxon>Terriglobia</taxon>
        <taxon>Terriglobales</taxon>
        <taxon>Acidobacteriaceae</taxon>
        <taxon>Edaphobacter</taxon>
    </lineage>
</organism>
<evidence type="ECO:0000313" key="2">
    <source>
        <dbReference type="Proteomes" id="UP000292958"/>
    </source>
</evidence>
<dbReference type="InterPro" id="IPR009593">
    <property type="entry name" value="DUF1203"/>
</dbReference>
<accession>A0A4Q7YRX5</accession>